<accession>A0ABS4CHD9</accession>
<dbReference type="Proteomes" id="UP000673375">
    <property type="component" value="Unassembled WGS sequence"/>
</dbReference>
<evidence type="ECO:0000256" key="3">
    <source>
        <dbReference type="ARBA" id="ARBA00022723"/>
    </source>
</evidence>
<dbReference type="EMBL" id="JAEDXU010000003">
    <property type="protein sequence ID" value="MBP1046036.1"/>
    <property type="molecule type" value="Genomic_DNA"/>
</dbReference>
<keyword evidence="5" id="KW-0460">Magnesium</keyword>
<dbReference type="InterPro" id="IPR054618">
    <property type="entry name" value="ScrK"/>
</dbReference>
<gene>
    <name evidence="8" type="ORF">I6N96_07055</name>
</gene>
<evidence type="ECO:0000256" key="1">
    <source>
        <dbReference type="ARBA" id="ARBA00001946"/>
    </source>
</evidence>
<dbReference type="CDD" id="cd24067">
    <property type="entry name" value="ASKHA_NBD_ROK_BsFRK-like"/>
    <property type="match status" value="1"/>
</dbReference>
<evidence type="ECO:0000256" key="4">
    <source>
        <dbReference type="ARBA" id="ARBA00022833"/>
    </source>
</evidence>
<evidence type="ECO:0000313" key="9">
    <source>
        <dbReference type="Proteomes" id="UP000673375"/>
    </source>
</evidence>
<dbReference type="InterPro" id="IPR043129">
    <property type="entry name" value="ATPase_NBD"/>
</dbReference>
<reference evidence="8 9" key="1">
    <citation type="submission" date="2020-12" db="EMBL/GenBank/DDBJ databases">
        <title>Vagococcus allomyrinae sp. nov. and Enterococcus lavae sp. nov., isolated from the larvae of Allomyrina dichotoma.</title>
        <authorList>
            <person name="Lee S.D."/>
        </authorList>
    </citation>
    <scope>NUCLEOTIDE SEQUENCE [LARGE SCALE GENOMIC DNA]</scope>
    <source>
        <strain evidence="8 9">BWM-S5</strain>
    </source>
</reference>
<keyword evidence="3" id="KW-0479">Metal-binding</keyword>
<dbReference type="NCBIfam" id="NF045550">
    <property type="entry name" value="FrctkaseScrK"/>
    <property type="match status" value="1"/>
</dbReference>
<dbReference type="PANTHER" id="PTHR42742:SF3">
    <property type="entry name" value="FRUCTOKINASE"/>
    <property type="match status" value="1"/>
</dbReference>
<evidence type="ECO:0000313" key="8">
    <source>
        <dbReference type="EMBL" id="MBP1046036.1"/>
    </source>
</evidence>
<evidence type="ECO:0000256" key="5">
    <source>
        <dbReference type="ARBA" id="ARBA00022842"/>
    </source>
</evidence>
<evidence type="ECO:0000256" key="2">
    <source>
        <dbReference type="ARBA" id="ARBA00006479"/>
    </source>
</evidence>
<comment type="cofactor">
    <cofactor evidence="1">
        <name>Mg(2+)</name>
        <dbReference type="ChEBI" id="CHEBI:18420"/>
    </cofactor>
</comment>
<dbReference type="PANTHER" id="PTHR42742">
    <property type="entry name" value="TRANSCRIPTIONAL REPRESSOR MPRA"/>
    <property type="match status" value="1"/>
</dbReference>
<dbReference type="EC" id="2.7.1.4" evidence="6"/>
<dbReference type="InterPro" id="IPR051804">
    <property type="entry name" value="Carb_Metab_Reg_Kinase/Isom"/>
</dbReference>
<dbReference type="Pfam" id="PF00480">
    <property type="entry name" value="ROK"/>
    <property type="match status" value="1"/>
</dbReference>
<comment type="similarity">
    <text evidence="2">Belongs to the ROK (NagC/XylR) family.</text>
</comment>
<evidence type="ECO:0000256" key="7">
    <source>
        <dbReference type="ARBA" id="ARBA00048451"/>
    </source>
</evidence>
<evidence type="ECO:0000256" key="6">
    <source>
        <dbReference type="ARBA" id="ARBA00038887"/>
    </source>
</evidence>
<organism evidence="8 9">
    <name type="scientific">Enterococcus larvae</name>
    <dbReference type="NCBI Taxonomy" id="2794352"/>
    <lineage>
        <taxon>Bacteria</taxon>
        <taxon>Bacillati</taxon>
        <taxon>Bacillota</taxon>
        <taxon>Bacilli</taxon>
        <taxon>Lactobacillales</taxon>
        <taxon>Enterococcaceae</taxon>
        <taxon>Enterococcus</taxon>
    </lineage>
</organism>
<dbReference type="Gene3D" id="3.30.420.40">
    <property type="match status" value="2"/>
</dbReference>
<keyword evidence="9" id="KW-1185">Reference proteome</keyword>
<keyword evidence="4" id="KW-0862">Zinc</keyword>
<name>A0ABS4CHD9_9ENTE</name>
<comment type="caution">
    <text evidence="8">The sequence shown here is derived from an EMBL/GenBank/DDBJ whole genome shotgun (WGS) entry which is preliminary data.</text>
</comment>
<protein>
    <recommendedName>
        <fullName evidence="6">fructokinase</fullName>
        <ecNumber evidence="6">2.7.1.4</ecNumber>
    </recommendedName>
</protein>
<proteinExistence type="inferred from homology"/>
<dbReference type="RefSeq" id="WP_209556862.1">
    <property type="nucleotide sequence ID" value="NZ_JAEDXU010000003.1"/>
</dbReference>
<comment type="catalytic activity">
    <reaction evidence="7">
        <text>D-fructose + ATP = D-fructose 6-phosphate + ADP + H(+)</text>
        <dbReference type="Rhea" id="RHEA:16125"/>
        <dbReference type="ChEBI" id="CHEBI:15378"/>
        <dbReference type="ChEBI" id="CHEBI:30616"/>
        <dbReference type="ChEBI" id="CHEBI:37721"/>
        <dbReference type="ChEBI" id="CHEBI:61527"/>
        <dbReference type="ChEBI" id="CHEBI:456216"/>
        <dbReference type="EC" id="2.7.1.4"/>
    </reaction>
</comment>
<dbReference type="InterPro" id="IPR000600">
    <property type="entry name" value="ROK"/>
</dbReference>
<dbReference type="SUPFAM" id="SSF53067">
    <property type="entry name" value="Actin-like ATPase domain"/>
    <property type="match status" value="1"/>
</dbReference>
<sequence>MSSILLGSIEAGGTKFVCAVGDMDFKVQEQTSFPTGDPEETMKKVIDFFSAYDISAIAIGSFGPVDIDPHSENYGKILATPKLEWRGFDILSALKKYFDLPIYLTTDVNASAFGEYTMGAAKDANSCVYFTVGTGIGGGVIQNGEFIGGLTHLEMGHTFVKRHPDDIDFEGVCPYHGADCLEGAASGPSLQARTGLRGETVTEEHDVWDIEAYYIAQLALNTRLNFAPEKIIFGGGVMQQEHLMSKVRSIFTELNNGYVEVPPLEDYIVNPAIPENGSATVGNFALALRELNK</sequence>